<dbReference type="Proteomes" id="UP001176941">
    <property type="component" value="Chromosome 32"/>
</dbReference>
<organism evidence="2 3">
    <name type="scientific">Rangifer tarandus platyrhynchus</name>
    <name type="common">Svalbard reindeer</name>
    <dbReference type="NCBI Taxonomy" id="3082113"/>
    <lineage>
        <taxon>Eukaryota</taxon>
        <taxon>Metazoa</taxon>
        <taxon>Chordata</taxon>
        <taxon>Craniata</taxon>
        <taxon>Vertebrata</taxon>
        <taxon>Euteleostomi</taxon>
        <taxon>Mammalia</taxon>
        <taxon>Eutheria</taxon>
        <taxon>Laurasiatheria</taxon>
        <taxon>Artiodactyla</taxon>
        <taxon>Ruminantia</taxon>
        <taxon>Pecora</taxon>
        <taxon>Cervidae</taxon>
        <taxon>Odocoileinae</taxon>
        <taxon>Rangifer</taxon>
    </lineage>
</organism>
<proteinExistence type="predicted"/>
<name>A0ABN8ZHY2_RANTA</name>
<gene>
    <name evidence="2" type="ORF">MRATA1EN1_LOCUS21354</name>
</gene>
<sequence>MSVWQGSAGKPLWRPPARVAIHGIFLGLGTGGFQPGGGQVGTAGCATDPSPRECRTAGLQPSTGQRADLRHGCRGFLSSTKALVCEIRGRCRQRLLQHHVADQADRGDRGPLS</sequence>
<evidence type="ECO:0000313" key="2">
    <source>
        <dbReference type="EMBL" id="CAI9172392.1"/>
    </source>
</evidence>
<feature type="region of interest" description="Disordered" evidence="1">
    <location>
        <begin position="40"/>
        <end position="65"/>
    </location>
</feature>
<dbReference type="EMBL" id="OX459968">
    <property type="protein sequence ID" value="CAI9172392.1"/>
    <property type="molecule type" value="Genomic_DNA"/>
</dbReference>
<keyword evidence="3" id="KW-1185">Reference proteome</keyword>
<reference evidence="2" key="1">
    <citation type="submission" date="2023-04" db="EMBL/GenBank/DDBJ databases">
        <authorList>
            <consortium name="ELIXIR-Norway"/>
        </authorList>
    </citation>
    <scope>NUCLEOTIDE SEQUENCE [LARGE SCALE GENOMIC DNA]</scope>
</reference>
<accession>A0ABN8ZHY2</accession>
<evidence type="ECO:0000313" key="3">
    <source>
        <dbReference type="Proteomes" id="UP001176941"/>
    </source>
</evidence>
<protein>
    <submittedName>
        <fullName evidence="2">Uncharacterized protein</fullName>
    </submittedName>
</protein>
<evidence type="ECO:0000256" key="1">
    <source>
        <dbReference type="SAM" id="MobiDB-lite"/>
    </source>
</evidence>